<dbReference type="RefSeq" id="WP_238211742.1">
    <property type="nucleotide sequence ID" value="NZ_BPUS01000003.1"/>
</dbReference>
<evidence type="ECO:0000256" key="1">
    <source>
        <dbReference type="ARBA" id="ARBA00022690"/>
    </source>
</evidence>
<evidence type="ECO:0000313" key="5">
    <source>
        <dbReference type="Proteomes" id="UP001055111"/>
    </source>
</evidence>
<proteinExistence type="predicted"/>
<dbReference type="PANTHER" id="PTHR36530">
    <property type="entry name" value="INHIBITOR OF CYSTEINE PEPTIDASE"/>
    <property type="match status" value="1"/>
</dbReference>
<dbReference type="InterPro" id="IPR052781">
    <property type="entry name" value="Cys_protease_inhibitor_I42"/>
</dbReference>
<dbReference type="Proteomes" id="UP001055111">
    <property type="component" value="Unassembled WGS sequence"/>
</dbReference>
<keyword evidence="2" id="KW-0789">Thiol protease inhibitor</keyword>
<accession>A0AA37MRW2</accession>
<feature type="domain" description="Proteinase inhibitor I42 chagasin" evidence="3">
    <location>
        <begin position="18"/>
        <end position="103"/>
    </location>
</feature>
<organism evidence="4 5">
    <name type="scientific">Caballeronia novacaledonica</name>
    <dbReference type="NCBI Taxonomy" id="1544861"/>
    <lineage>
        <taxon>Bacteria</taxon>
        <taxon>Pseudomonadati</taxon>
        <taxon>Pseudomonadota</taxon>
        <taxon>Betaproteobacteria</taxon>
        <taxon>Burkholderiales</taxon>
        <taxon>Burkholderiaceae</taxon>
        <taxon>Caballeronia</taxon>
    </lineage>
</organism>
<dbReference type="AlphaFoldDB" id="A0AA37MRW2"/>
<evidence type="ECO:0000256" key="2">
    <source>
        <dbReference type="ARBA" id="ARBA00022704"/>
    </source>
</evidence>
<keyword evidence="1" id="KW-0646">Protease inhibitor</keyword>
<reference evidence="4" key="1">
    <citation type="submission" date="2022-09" db="EMBL/GenBank/DDBJ databases">
        <title>Isolation and characterization of 3-chlorobenzoate degrading bacteria from soils in Shizuoka.</title>
        <authorList>
            <person name="Ifat A."/>
            <person name="Ogawa N."/>
            <person name="Kimbara K."/>
            <person name="Moriuchi R."/>
            <person name="Dohra H."/>
            <person name="Shintani M."/>
        </authorList>
    </citation>
    <scope>NUCLEOTIDE SEQUENCE</scope>
    <source>
        <strain evidence="4">19CS4-2</strain>
    </source>
</reference>
<dbReference type="GO" id="GO:0004869">
    <property type="term" value="F:cysteine-type endopeptidase inhibitor activity"/>
    <property type="evidence" value="ECO:0007669"/>
    <property type="project" value="UniProtKB-KW"/>
</dbReference>
<protein>
    <submittedName>
        <fullName evidence="4">Protease inhibitor I42 family protein</fullName>
    </submittedName>
</protein>
<dbReference type="InterPro" id="IPR018990">
    <property type="entry name" value="Prot_inh_I42_chagasin"/>
</dbReference>
<name>A0AA37MRW2_9BURK</name>
<dbReference type="InterPro" id="IPR036331">
    <property type="entry name" value="Chagasin-like_sf"/>
</dbReference>
<dbReference type="PANTHER" id="PTHR36530:SF1">
    <property type="entry name" value="AMOEBIASIN-1"/>
    <property type="match status" value="1"/>
</dbReference>
<dbReference type="SUPFAM" id="SSF141066">
    <property type="entry name" value="ICP-like"/>
    <property type="match status" value="1"/>
</dbReference>
<dbReference type="EMBL" id="BPUS01000003">
    <property type="protein sequence ID" value="GJH25197.1"/>
    <property type="molecule type" value="Genomic_DNA"/>
</dbReference>
<dbReference type="Gene3D" id="2.60.40.2020">
    <property type="match status" value="1"/>
</dbReference>
<evidence type="ECO:0000313" key="4">
    <source>
        <dbReference type="EMBL" id="GJH25197.1"/>
    </source>
</evidence>
<gene>
    <name evidence="4" type="ORF">CBA19CS42_11795</name>
</gene>
<sequence>MRSTTVTQTDSGRTVVLELDDELIVELDETPATGFRWTLARSADGVLTSRGSGYIAGQGPPGAGGMARWVFVASGAGSARIVLNCVRAWEKDPSPCSTFELDVDVSPRP</sequence>
<dbReference type="Pfam" id="PF09394">
    <property type="entry name" value="Inhibitor_I42"/>
    <property type="match status" value="1"/>
</dbReference>
<comment type="caution">
    <text evidence="4">The sequence shown here is derived from an EMBL/GenBank/DDBJ whole genome shotgun (WGS) entry which is preliminary data.</text>
</comment>
<evidence type="ECO:0000259" key="3">
    <source>
        <dbReference type="Pfam" id="PF09394"/>
    </source>
</evidence>